<evidence type="ECO:0000313" key="2">
    <source>
        <dbReference type="Proteomes" id="UP000321306"/>
    </source>
</evidence>
<protein>
    <submittedName>
        <fullName evidence="1">Uncharacterized protein</fullName>
    </submittedName>
</protein>
<evidence type="ECO:0000313" key="1">
    <source>
        <dbReference type="EMBL" id="GEM46771.1"/>
    </source>
</evidence>
<keyword evidence="2" id="KW-1185">Reference proteome</keyword>
<gene>
    <name evidence="1" type="ORF">DC3_24060</name>
</gene>
<dbReference type="Proteomes" id="UP000321306">
    <property type="component" value="Unassembled WGS sequence"/>
</dbReference>
<organism evidence="1 2">
    <name type="scientific">Deinococcus cellulosilyticus (strain DSM 18568 / NBRC 106333 / KACC 11606 / 5516J-15)</name>
    <dbReference type="NCBI Taxonomy" id="1223518"/>
    <lineage>
        <taxon>Bacteria</taxon>
        <taxon>Thermotogati</taxon>
        <taxon>Deinococcota</taxon>
        <taxon>Deinococci</taxon>
        <taxon>Deinococcales</taxon>
        <taxon>Deinococcaceae</taxon>
        <taxon>Deinococcus</taxon>
    </lineage>
</organism>
<name>A0A511N2X9_DEIC1</name>
<dbReference type="AlphaFoldDB" id="A0A511N2X9"/>
<accession>A0A511N2X9</accession>
<proteinExistence type="predicted"/>
<sequence>MWQGPLDLQACPSVGLQEGSQAVQQEVVWAAQVWFAPEQHRSAEKLSMSDPQ</sequence>
<reference evidence="1 2" key="1">
    <citation type="submission" date="2019-07" db="EMBL/GenBank/DDBJ databases">
        <title>Whole genome shotgun sequence of Deinococcus cellulosilyticus NBRC 106333.</title>
        <authorList>
            <person name="Hosoyama A."/>
            <person name="Uohara A."/>
            <person name="Ohji S."/>
            <person name="Ichikawa N."/>
        </authorList>
    </citation>
    <scope>NUCLEOTIDE SEQUENCE [LARGE SCALE GENOMIC DNA]</scope>
    <source>
        <strain evidence="1 2">NBRC 106333</strain>
    </source>
</reference>
<dbReference type="EMBL" id="BJXB01000009">
    <property type="protein sequence ID" value="GEM46771.1"/>
    <property type="molecule type" value="Genomic_DNA"/>
</dbReference>
<comment type="caution">
    <text evidence="1">The sequence shown here is derived from an EMBL/GenBank/DDBJ whole genome shotgun (WGS) entry which is preliminary data.</text>
</comment>